<evidence type="ECO:0000256" key="1">
    <source>
        <dbReference type="SAM" id="Phobius"/>
    </source>
</evidence>
<comment type="caution">
    <text evidence="2">The sequence shown here is derived from an EMBL/GenBank/DDBJ whole genome shotgun (WGS) entry which is preliminary data.</text>
</comment>
<dbReference type="Gene3D" id="3.40.50.300">
    <property type="entry name" value="P-loop containing nucleotide triphosphate hydrolases"/>
    <property type="match status" value="1"/>
</dbReference>
<accession>A0ABQ7SJ44</accession>
<organism evidence="2 3">
    <name type="scientific">Phrynosoma platyrhinos</name>
    <name type="common">Desert horned lizard</name>
    <dbReference type="NCBI Taxonomy" id="52577"/>
    <lineage>
        <taxon>Eukaryota</taxon>
        <taxon>Metazoa</taxon>
        <taxon>Chordata</taxon>
        <taxon>Craniata</taxon>
        <taxon>Vertebrata</taxon>
        <taxon>Euteleostomi</taxon>
        <taxon>Lepidosauria</taxon>
        <taxon>Squamata</taxon>
        <taxon>Bifurcata</taxon>
        <taxon>Unidentata</taxon>
        <taxon>Episquamata</taxon>
        <taxon>Toxicofera</taxon>
        <taxon>Iguania</taxon>
        <taxon>Phrynosomatidae</taxon>
        <taxon>Phrynosomatinae</taxon>
        <taxon>Phrynosoma</taxon>
    </lineage>
</organism>
<keyword evidence="1" id="KW-1133">Transmembrane helix</keyword>
<proteinExistence type="predicted"/>
<dbReference type="EMBL" id="JAIPUX010005289">
    <property type="protein sequence ID" value="KAH0617344.1"/>
    <property type="molecule type" value="Genomic_DNA"/>
</dbReference>
<feature type="transmembrane region" description="Helical" evidence="1">
    <location>
        <begin position="53"/>
        <end position="70"/>
    </location>
</feature>
<name>A0ABQ7SJ44_PHRPL</name>
<protein>
    <submittedName>
        <fullName evidence="2">Uncharacterized protein</fullName>
    </submittedName>
</protein>
<sequence>MAALARTFPLGLSLEAPKSPLLPEEEGAWVSTVVGLPLLAFGFHWLNGDCSTANILLGGALLLAGGWNYFTEEGQAMVSHSATAVASITILIISVFTGNAYGVAGSLLVGTAGLLAGTKLRHLLILPKKEALRCLMAAANLALRWALQTQQQELDRGYVFAKVANFHHLETACSSAFSCSFSRLTYALCLTYAAERENQAMAAPTTTTTSNLRFKFILLGDFGVGKTTFFHRIRTGHFLEEAHTLGQHMNVSQKWKTAEMDAQETTEVIEMEELTCAIDGDSFEKYRQEWHIFTDYCKDTWSCENRNIRV</sequence>
<reference evidence="2 3" key="1">
    <citation type="journal article" date="2022" name="Gigascience">
        <title>A chromosome-level genome assembly and annotation of the desert horned lizard, Phrynosoma platyrhinos, provides insight into chromosomal rearrangements among reptiles.</title>
        <authorList>
            <person name="Koochekian N."/>
            <person name="Ascanio A."/>
            <person name="Farleigh K."/>
            <person name="Card D.C."/>
            <person name="Schield D.R."/>
            <person name="Castoe T.A."/>
            <person name="Jezkova T."/>
        </authorList>
    </citation>
    <scope>NUCLEOTIDE SEQUENCE [LARGE SCALE GENOMIC DNA]</scope>
    <source>
        <strain evidence="2">NK-2021</strain>
    </source>
</reference>
<gene>
    <name evidence="2" type="ORF">JD844_015398</name>
</gene>
<keyword evidence="1" id="KW-0472">Membrane</keyword>
<keyword evidence="1" id="KW-0812">Transmembrane</keyword>
<dbReference type="Proteomes" id="UP000826234">
    <property type="component" value="Unassembled WGS sequence"/>
</dbReference>
<evidence type="ECO:0000313" key="2">
    <source>
        <dbReference type="EMBL" id="KAH0617344.1"/>
    </source>
</evidence>
<evidence type="ECO:0000313" key="3">
    <source>
        <dbReference type="Proteomes" id="UP000826234"/>
    </source>
</evidence>
<feature type="transmembrane region" description="Helical" evidence="1">
    <location>
        <begin position="82"/>
        <end position="109"/>
    </location>
</feature>
<dbReference type="SUPFAM" id="SSF52540">
    <property type="entry name" value="P-loop containing nucleoside triphosphate hydrolases"/>
    <property type="match status" value="1"/>
</dbReference>
<keyword evidence="3" id="KW-1185">Reference proteome</keyword>
<dbReference type="InterPro" id="IPR027417">
    <property type="entry name" value="P-loop_NTPase"/>
</dbReference>
<feature type="transmembrane region" description="Helical" evidence="1">
    <location>
        <begin position="27"/>
        <end position="46"/>
    </location>
</feature>